<dbReference type="RefSeq" id="WP_066858678.1">
    <property type="nucleotide sequence ID" value="NZ_JXMS01000039.1"/>
</dbReference>
<proteinExistence type="predicted"/>
<dbReference type="Proteomes" id="UP000091979">
    <property type="component" value="Unassembled WGS sequence"/>
</dbReference>
<name>A0A1B7X927_9BACT</name>
<dbReference type="InterPro" id="IPR029058">
    <property type="entry name" value="AB_hydrolase_fold"/>
</dbReference>
<dbReference type="AlphaFoldDB" id="A0A1B7X927"/>
<dbReference type="Pfam" id="PF12697">
    <property type="entry name" value="Abhydrolase_6"/>
    <property type="match status" value="1"/>
</dbReference>
<sequence>MATSSGFVLVHGSFHDHHTWQFVTPLLEKAGHSVVAIDLPGSGKYASYPSSYLLRPIDSELFSVEPSPNADVTQEERTEAVISTVRELNASTGCKAVLVGHSLGGLTALHVAETIPEELSAVVFLSSLLLSYNMKPADLLAHESMARRLVPQLYYGDYVKTGVMRIDPRSEDDQYQKLVKESFYEDVSEERFRQILAFLSPDEPAQVLFVPSPVTKSRFGTVPRYYIHCLQDKAIPIETQREVVELMDTAMENETITFSLNTSHSPFYSKPEELAAILNQIADEND</sequence>
<evidence type="ECO:0000313" key="3">
    <source>
        <dbReference type="Proteomes" id="UP000091979"/>
    </source>
</evidence>
<feature type="domain" description="AB hydrolase-1" evidence="1">
    <location>
        <begin position="7"/>
        <end position="276"/>
    </location>
</feature>
<gene>
    <name evidence="2" type="ORF">SP90_15930</name>
</gene>
<dbReference type="PATRIC" id="fig|1560234.3.peg.2484"/>
<dbReference type="PANTHER" id="PTHR10992">
    <property type="entry name" value="METHYLESTERASE FAMILY MEMBER"/>
    <property type="match status" value="1"/>
</dbReference>
<organism evidence="2 3">
    <name type="scientific">Halodesulfovibrio spirochaetisodalis</name>
    <dbReference type="NCBI Taxonomy" id="1560234"/>
    <lineage>
        <taxon>Bacteria</taxon>
        <taxon>Pseudomonadati</taxon>
        <taxon>Thermodesulfobacteriota</taxon>
        <taxon>Desulfovibrionia</taxon>
        <taxon>Desulfovibrionales</taxon>
        <taxon>Desulfovibrionaceae</taxon>
        <taxon>Halodesulfovibrio</taxon>
    </lineage>
</organism>
<dbReference type="STRING" id="1560234.SP90_15930"/>
<dbReference type="Gene3D" id="3.40.50.1820">
    <property type="entry name" value="alpha/beta hydrolase"/>
    <property type="match status" value="1"/>
</dbReference>
<evidence type="ECO:0000259" key="1">
    <source>
        <dbReference type="Pfam" id="PF12697"/>
    </source>
</evidence>
<dbReference type="OrthoDB" id="9814966at2"/>
<accession>A0A1B7X927</accession>
<dbReference type="InterPro" id="IPR000073">
    <property type="entry name" value="AB_hydrolase_1"/>
</dbReference>
<protein>
    <recommendedName>
        <fullName evidence="1">AB hydrolase-1 domain-containing protein</fullName>
    </recommendedName>
</protein>
<keyword evidence="3" id="KW-1185">Reference proteome</keyword>
<dbReference type="InterPro" id="IPR045889">
    <property type="entry name" value="MES/HNL"/>
</dbReference>
<dbReference type="SUPFAM" id="SSF53474">
    <property type="entry name" value="alpha/beta-Hydrolases"/>
    <property type="match status" value="1"/>
</dbReference>
<evidence type="ECO:0000313" key="2">
    <source>
        <dbReference type="EMBL" id="OBQ45832.1"/>
    </source>
</evidence>
<dbReference type="GO" id="GO:0080030">
    <property type="term" value="F:methyl indole-3-acetate esterase activity"/>
    <property type="evidence" value="ECO:0007669"/>
    <property type="project" value="TreeGrafter"/>
</dbReference>
<dbReference type="GO" id="GO:0080032">
    <property type="term" value="F:methyl jasmonate esterase activity"/>
    <property type="evidence" value="ECO:0007669"/>
    <property type="project" value="TreeGrafter"/>
</dbReference>
<dbReference type="PANTHER" id="PTHR10992:SF1086">
    <property type="entry name" value="AB HYDROLASE-1 DOMAIN-CONTAINING PROTEIN"/>
    <property type="match status" value="1"/>
</dbReference>
<dbReference type="EMBL" id="JXMS01000039">
    <property type="protein sequence ID" value="OBQ45832.1"/>
    <property type="molecule type" value="Genomic_DNA"/>
</dbReference>
<reference evidence="2 3" key="1">
    <citation type="submission" date="2015-01" db="EMBL/GenBank/DDBJ databases">
        <title>Desulfovibrio sp. JC271 draft genome sequence.</title>
        <authorList>
            <person name="Shivani Y."/>
            <person name="Subhash Y."/>
            <person name="Sasikala C."/>
            <person name="Ramana C.V."/>
        </authorList>
    </citation>
    <scope>NUCLEOTIDE SEQUENCE [LARGE SCALE GENOMIC DNA]</scope>
    <source>
        <strain evidence="2 3">JC271</strain>
    </source>
</reference>
<comment type="caution">
    <text evidence="2">The sequence shown here is derived from an EMBL/GenBank/DDBJ whole genome shotgun (WGS) entry which is preliminary data.</text>
</comment>